<dbReference type="InterPro" id="IPR014710">
    <property type="entry name" value="RmlC-like_jellyroll"/>
</dbReference>
<evidence type="ECO:0000313" key="9">
    <source>
        <dbReference type="EMBL" id="MBB6560755.1"/>
    </source>
</evidence>
<organism evidence="9 10">
    <name type="scientific">Acidovorax soli</name>
    <dbReference type="NCBI Taxonomy" id="592050"/>
    <lineage>
        <taxon>Bacteria</taxon>
        <taxon>Pseudomonadati</taxon>
        <taxon>Pseudomonadota</taxon>
        <taxon>Betaproteobacteria</taxon>
        <taxon>Burkholderiales</taxon>
        <taxon>Comamonadaceae</taxon>
        <taxon>Acidovorax</taxon>
    </lineage>
</organism>
<evidence type="ECO:0000256" key="7">
    <source>
        <dbReference type="ARBA" id="ARBA00023004"/>
    </source>
</evidence>
<evidence type="ECO:0000256" key="6">
    <source>
        <dbReference type="ARBA" id="ARBA00023002"/>
    </source>
</evidence>
<dbReference type="Gene3D" id="2.60.120.10">
    <property type="entry name" value="Jelly Rolls"/>
    <property type="match status" value="1"/>
</dbReference>
<dbReference type="AlphaFoldDB" id="A0A7X0PF14"/>
<evidence type="ECO:0000313" key="10">
    <source>
        <dbReference type="Proteomes" id="UP000575083"/>
    </source>
</evidence>
<dbReference type="EC" id="1.13.11.6" evidence="8"/>
<dbReference type="InterPro" id="IPR010329">
    <property type="entry name" value="3hydroanth_dOase"/>
</dbReference>
<accession>A0A7X0PF14</accession>
<dbReference type="PANTHER" id="PTHR15497">
    <property type="entry name" value="3-HYDROXYANTHRANILATE 3,4-DIOXYGENASE"/>
    <property type="match status" value="1"/>
</dbReference>
<evidence type="ECO:0000256" key="3">
    <source>
        <dbReference type="ARBA" id="ARBA00022642"/>
    </source>
</evidence>
<dbReference type="RefSeq" id="WP_184859099.1">
    <property type="nucleotide sequence ID" value="NZ_JACHLK010000006.1"/>
</dbReference>
<evidence type="ECO:0000256" key="4">
    <source>
        <dbReference type="ARBA" id="ARBA00022723"/>
    </source>
</evidence>
<evidence type="ECO:0000256" key="1">
    <source>
        <dbReference type="ARBA" id="ARBA00001954"/>
    </source>
</evidence>
<comment type="cofactor">
    <cofactor evidence="1">
        <name>Fe(2+)</name>
        <dbReference type="ChEBI" id="CHEBI:29033"/>
    </cofactor>
</comment>
<keyword evidence="5 9" id="KW-0223">Dioxygenase</keyword>
<name>A0A7X0PF14_9BURK</name>
<protein>
    <recommendedName>
        <fullName evidence="8">3-hydroxyanthranilate 3,4-dioxygenase</fullName>
        <ecNumber evidence="8">1.13.11.6</ecNumber>
    </recommendedName>
</protein>
<dbReference type="GO" id="GO:0005506">
    <property type="term" value="F:iron ion binding"/>
    <property type="evidence" value="ECO:0007669"/>
    <property type="project" value="InterPro"/>
</dbReference>
<proteinExistence type="predicted"/>
<keyword evidence="3" id="KW-0662">Pyridine nucleotide biosynthesis</keyword>
<reference evidence="9 10" key="1">
    <citation type="submission" date="2020-08" db="EMBL/GenBank/DDBJ databases">
        <title>Functional genomics of gut bacteria from endangered species of beetles.</title>
        <authorList>
            <person name="Carlos-Shanley C."/>
        </authorList>
    </citation>
    <scope>NUCLEOTIDE SEQUENCE [LARGE SCALE GENOMIC DNA]</scope>
    <source>
        <strain evidence="9 10">S00198</strain>
    </source>
</reference>
<dbReference type="NCBIfam" id="NF009763">
    <property type="entry name" value="PRK13264.1"/>
    <property type="match status" value="1"/>
</dbReference>
<dbReference type="CDD" id="cd06123">
    <property type="entry name" value="cupin_HAO"/>
    <property type="match status" value="1"/>
</dbReference>
<dbReference type="NCBIfam" id="TIGR03037">
    <property type="entry name" value="anthran_nbaC"/>
    <property type="match status" value="1"/>
</dbReference>
<evidence type="ECO:0000256" key="5">
    <source>
        <dbReference type="ARBA" id="ARBA00022964"/>
    </source>
</evidence>
<comment type="function">
    <text evidence="2">Catalyzes the oxidative ring opening of 3-hydroxyanthranilate to 2-amino-3-carboxymuconate semialdehyde, which spontaneously cyclizes to quinolinate.</text>
</comment>
<sequence>MPYQPADVAYDHYSKPLNFQQWLDAHSARLQPPVGNQQIWKNADLVCTVVGGPNERTDFHDDPYEEYFHQFKGNASLLIADRGKFERVHLREGDIFLLPAHVRHSPQRPEPGSLCTVVERNRPVGSIDAFEWYCAACGGLVVRSELQLTSIVEDLPRTYTAFYDSAPAERTCAHCGEVHPGRDWRSWHARCAEHFPNTAAAA</sequence>
<dbReference type="GO" id="GO:0000334">
    <property type="term" value="F:3-hydroxyanthranilate 3,4-dioxygenase activity"/>
    <property type="evidence" value="ECO:0007669"/>
    <property type="project" value="UniProtKB-EC"/>
</dbReference>
<evidence type="ECO:0000256" key="8">
    <source>
        <dbReference type="NCBIfam" id="TIGR03037"/>
    </source>
</evidence>
<keyword evidence="6 9" id="KW-0560">Oxidoreductase</keyword>
<dbReference type="GO" id="GO:0019363">
    <property type="term" value="P:pyridine nucleotide biosynthetic process"/>
    <property type="evidence" value="ECO:0007669"/>
    <property type="project" value="UniProtKB-KW"/>
</dbReference>
<keyword evidence="4" id="KW-0479">Metal-binding</keyword>
<dbReference type="SUPFAM" id="SSF51182">
    <property type="entry name" value="RmlC-like cupins"/>
    <property type="match status" value="1"/>
</dbReference>
<evidence type="ECO:0000256" key="2">
    <source>
        <dbReference type="ARBA" id="ARBA00002752"/>
    </source>
</evidence>
<comment type="caution">
    <text evidence="9">The sequence shown here is derived from an EMBL/GenBank/DDBJ whole genome shotgun (WGS) entry which is preliminary data.</text>
</comment>
<dbReference type="EMBL" id="JACHLK010000006">
    <property type="protein sequence ID" value="MBB6560755.1"/>
    <property type="molecule type" value="Genomic_DNA"/>
</dbReference>
<keyword evidence="10" id="KW-1185">Reference proteome</keyword>
<dbReference type="PANTHER" id="PTHR15497:SF1">
    <property type="entry name" value="3-HYDROXYANTHRANILATE 3,4-DIOXYGENASE"/>
    <property type="match status" value="1"/>
</dbReference>
<dbReference type="Pfam" id="PF06052">
    <property type="entry name" value="3-HAO"/>
    <property type="match status" value="1"/>
</dbReference>
<gene>
    <name evidence="9" type="ORF">HNP48_003431</name>
</gene>
<dbReference type="InterPro" id="IPR011051">
    <property type="entry name" value="RmlC_Cupin_sf"/>
</dbReference>
<dbReference type="Proteomes" id="UP000575083">
    <property type="component" value="Unassembled WGS sequence"/>
</dbReference>
<keyword evidence="7" id="KW-0408">Iron</keyword>